<accession>A0AAY4B6S3</accession>
<sequence>MADRAGGGLLRGWVDESNAIVTAWQECESRGESEHSARTQFYEKSCKLLQKMHGVPPVSSQVELEMTLVYNTFLFSLTCPQHFDVQENLSRTLIRALEALGSQALTSDLVALWRLVLKTLSDAGFLACVHKLLCVQWALWLSSGHLQNIHCLLLIVTQGETRTPSDDLMTVIRNLGLSSDEKSSLLVAVATSVLKDLLHICTVVAQGIERLRQGSHAEALQAFLHATCLPAPRRLFAQVHTLAGLTFAKLDQPYSALQCNRKALEVDFGCLSALYQSSLIYRGLKKTEAEIEALQLLYSATTLRSNVPPASAVVPLISSDMLLSCKYFKSIITAPSSLHILYSLAHACALHNRFSEAVEHYLDLLALLQSDFMQTVCTEGNVAVFPRIPAVYLEAAFTMLSAKKFWDAAAVCEEVISKTADLIPEKLVLVPLAEEDFPAPAVPSILESTESRRLDRLDCVLWAGASYCLQGHAYYQMKETNESVTIYSRCLNLLAKVSLKRLAIAGQPVGEKDPPKFETLQRLRGLVLAGRGMCFMDQGQWKEALRDLKLSLQTSPGLQNAQYALTEVYWRLGRKEEAITCWKESVIMPVETPSAGDFPLYLQGFSEDSLSFDLNDLRKRMGEVCQTSGLSA</sequence>
<reference evidence="1" key="3">
    <citation type="submission" date="2025-09" db="UniProtKB">
        <authorList>
            <consortium name="Ensembl"/>
        </authorList>
    </citation>
    <scope>IDENTIFICATION</scope>
</reference>
<dbReference type="GeneTree" id="ENSGT00390000007195"/>
<dbReference type="GO" id="GO:0036297">
    <property type="term" value="P:interstrand cross-link repair"/>
    <property type="evidence" value="ECO:0007669"/>
    <property type="project" value="InterPro"/>
</dbReference>
<proteinExistence type="predicted"/>
<dbReference type="Pfam" id="PF13181">
    <property type="entry name" value="TPR_8"/>
    <property type="match status" value="1"/>
</dbReference>
<dbReference type="InterPro" id="IPR019734">
    <property type="entry name" value="TPR_rpt"/>
</dbReference>
<gene>
    <name evidence="1" type="primary">FANCG</name>
</gene>
<dbReference type="GeneID" id="114799782"/>
<protein>
    <submittedName>
        <fullName evidence="1">Uncharacterized protein</fullName>
    </submittedName>
</protein>
<dbReference type="InterPro" id="IPR039684">
    <property type="entry name" value="FANCG"/>
</dbReference>
<name>A0AAY4B6S3_9TELE</name>
<dbReference type="SMART" id="SM00028">
    <property type="entry name" value="TPR"/>
    <property type="match status" value="5"/>
</dbReference>
<dbReference type="Ensembl" id="ENSDCDT00010017573.1">
    <property type="protein sequence ID" value="ENSDCDP00010016562.1"/>
    <property type="gene ID" value="ENSDCDG00010007631.1"/>
</dbReference>
<dbReference type="SUPFAM" id="SSF48452">
    <property type="entry name" value="TPR-like"/>
    <property type="match status" value="2"/>
</dbReference>
<dbReference type="AlphaFoldDB" id="A0AAY4B6S3"/>
<reference evidence="1 2" key="1">
    <citation type="submission" date="2020-06" db="EMBL/GenBank/DDBJ databases">
        <authorList>
            <consortium name="Wellcome Sanger Institute Data Sharing"/>
        </authorList>
    </citation>
    <scope>NUCLEOTIDE SEQUENCE [LARGE SCALE GENOMIC DNA]</scope>
</reference>
<dbReference type="PANTHER" id="PTHR15254:SF2">
    <property type="entry name" value="FANCONI ANEMIA GROUP G PROTEIN"/>
    <property type="match status" value="1"/>
</dbReference>
<reference evidence="1" key="2">
    <citation type="submission" date="2025-08" db="UniProtKB">
        <authorList>
            <consortium name="Ensembl"/>
        </authorList>
    </citation>
    <scope>IDENTIFICATION</scope>
</reference>
<dbReference type="Gene3D" id="1.25.40.10">
    <property type="entry name" value="Tetratricopeptide repeat domain"/>
    <property type="match status" value="3"/>
</dbReference>
<dbReference type="PANTHER" id="PTHR15254">
    <property type="entry name" value="FANCONI ANEMIA GROUP G PROTEIN FAMILY MEMBER"/>
    <property type="match status" value="1"/>
</dbReference>
<dbReference type="GO" id="GO:0043240">
    <property type="term" value="C:Fanconi anaemia nuclear complex"/>
    <property type="evidence" value="ECO:0007669"/>
    <property type="project" value="InterPro"/>
</dbReference>
<keyword evidence="2" id="KW-1185">Reference proteome</keyword>
<organism evidence="1 2">
    <name type="scientific">Denticeps clupeoides</name>
    <name type="common">denticle herring</name>
    <dbReference type="NCBI Taxonomy" id="299321"/>
    <lineage>
        <taxon>Eukaryota</taxon>
        <taxon>Metazoa</taxon>
        <taxon>Chordata</taxon>
        <taxon>Craniata</taxon>
        <taxon>Vertebrata</taxon>
        <taxon>Euteleostomi</taxon>
        <taxon>Actinopterygii</taxon>
        <taxon>Neopterygii</taxon>
        <taxon>Teleostei</taxon>
        <taxon>Clupei</taxon>
        <taxon>Clupeiformes</taxon>
        <taxon>Denticipitoidei</taxon>
        <taxon>Denticipitidae</taxon>
        <taxon>Denticeps</taxon>
    </lineage>
</organism>
<dbReference type="RefSeq" id="XP_028852484.1">
    <property type="nucleotide sequence ID" value="XM_028996651.1"/>
</dbReference>
<evidence type="ECO:0000313" key="2">
    <source>
        <dbReference type="Proteomes" id="UP000694580"/>
    </source>
</evidence>
<dbReference type="Proteomes" id="UP000694580">
    <property type="component" value="Chromosome 11"/>
</dbReference>
<evidence type="ECO:0000313" key="1">
    <source>
        <dbReference type="Ensembl" id="ENSDCDP00010016562.1"/>
    </source>
</evidence>
<dbReference type="InterPro" id="IPR011990">
    <property type="entry name" value="TPR-like_helical_dom_sf"/>
</dbReference>